<evidence type="ECO:0000313" key="3">
    <source>
        <dbReference type="Proteomes" id="UP000198418"/>
    </source>
</evidence>
<dbReference type="Proteomes" id="UP000198418">
    <property type="component" value="Unassembled WGS sequence"/>
</dbReference>
<sequence length="194" mass="20830">MKRHVCLIVLSSLCGAPAMAGDTSPFGELLPPEATYRLHAPFEARIGGFAHEPGGAESGSTDVSAEIVFGDIIKTTNPWWSFVAMRADIGGTFNTANKTNGIYFGPLWTVALTDRIFIEGSVGGAWNDGVTNGVRPPQRAGVGCHWGFHESASLGYNLTEHWSVMATVEHYSNLNLCHANHGVTNYGARIGYSF</sequence>
<feature type="chain" id="PRO_5013098089" evidence="1">
    <location>
        <begin position="21"/>
        <end position="194"/>
    </location>
</feature>
<evidence type="ECO:0000256" key="1">
    <source>
        <dbReference type="SAM" id="SignalP"/>
    </source>
</evidence>
<gene>
    <name evidence="2" type="ORF">SAMN06265338_1102</name>
</gene>
<evidence type="ECO:0000313" key="2">
    <source>
        <dbReference type="EMBL" id="SNB78477.1"/>
    </source>
</evidence>
<name>A0A212RZZ5_RHOAC</name>
<feature type="signal peptide" evidence="1">
    <location>
        <begin position="1"/>
        <end position="20"/>
    </location>
</feature>
<organism evidence="2 3">
    <name type="scientific">Rhodoblastus acidophilus</name>
    <name type="common">Rhodopseudomonas acidophila</name>
    <dbReference type="NCBI Taxonomy" id="1074"/>
    <lineage>
        <taxon>Bacteria</taxon>
        <taxon>Pseudomonadati</taxon>
        <taxon>Pseudomonadota</taxon>
        <taxon>Alphaproteobacteria</taxon>
        <taxon>Hyphomicrobiales</taxon>
        <taxon>Rhodoblastaceae</taxon>
        <taxon>Rhodoblastus</taxon>
    </lineage>
</organism>
<protein>
    <submittedName>
        <fullName evidence="2">Lipid A 3-O-deacylase (PagL)</fullName>
    </submittedName>
</protein>
<keyword evidence="1" id="KW-0732">Signal</keyword>
<dbReference type="Gene3D" id="2.40.160.20">
    <property type="match status" value="1"/>
</dbReference>
<dbReference type="AlphaFoldDB" id="A0A212RZZ5"/>
<dbReference type="InterPro" id="IPR018550">
    <property type="entry name" value="Lipid-A_deacylase-rel"/>
</dbReference>
<dbReference type="OrthoDB" id="8112769at2"/>
<reference evidence="3" key="1">
    <citation type="submission" date="2017-06" db="EMBL/GenBank/DDBJ databases">
        <authorList>
            <person name="Varghese N."/>
            <person name="Submissions S."/>
        </authorList>
    </citation>
    <scope>NUCLEOTIDE SEQUENCE [LARGE SCALE GENOMIC DNA]</scope>
    <source>
        <strain evidence="3">DSM 137</strain>
    </source>
</reference>
<proteinExistence type="predicted"/>
<dbReference type="RefSeq" id="WP_158255231.1">
    <property type="nucleotide sequence ID" value="NZ_FYDG01000010.1"/>
</dbReference>
<accession>A0A212RZZ5</accession>
<dbReference type="EMBL" id="FYDG01000010">
    <property type="protein sequence ID" value="SNB78477.1"/>
    <property type="molecule type" value="Genomic_DNA"/>
</dbReference>
<dbReference type="Pfam" id="PF09411">
    <property type="entry name" value="PagL"/>
    <property type="match status" value="1"/>
</dbReference>
<keyword evidence="3" id="KW-1185">Reference proteome</keyword>